<name>A0A4R3KIQ0_9BACI</name>
<dbReference type="InterPro" id="IPR036812">
    <property type="entry name" value="NAD(P)_OxRdtase_dom_sf"/>
</dbReference>
<dbReference type="PANTHER" id="PTHR43312:SF1">
    <property type="entry name" value="NADP-DEPENDENT OXIDOREDUCTASE DOMAIN-CONTAINING PROTEIN"/>
    <property type="match status" value="1"/>
</dbReference>
<evidence type="ECO:0000313" key="2">
    <source>
        <dbReference type="EMBL" id="TCS83154.1"/>
    </source>
</evidence>
<dbReference type="SUPFAM" id="SSF51430">
    <property type="entry name" value="NAD(P)-linked oxidoreductase"/>
    <property type="match status" value="1"/>
</dbReference>
<dbReference type="AlphaFoldDB" id="A0A4R3KIQ0"/>
<evidence type="ECO:0000259" key="1">
    <source>
        <dbReference type="Pfam" id="PF00248"/>
    </source>
</evidence>
<accession>A0A4R3KIQ0</accession>
<protein>
    <submittedName>
        <fullName evidence="2">Aryl-alcohol dehydrogenase-like predicted oxidoreductase</fullName>
    </submittedName>
</protein>
<dbReference type="PANTHER" id="PTHR43312">
    <property type="entry name" value="D-THREO-ALDOSE 1-DEHYDROGENASE"/>
    <property type="match status" value="1"/>
</dbReference>
<dbReference type="OrthoDB" id="9773828at2"/>
<dbReference type="EMBL" id="SMAB01000006">
    <property type="protein sequence ID" value="TCS83154.1"/>
    <property type="molecule type" value="Genomic_DNA"/>
</dbReference>
<dbReference type="Gene3D" id="3.20.20.100">
    <property type="entry name" value="NADP-dependent oxidoreductase domain"/>
    <property type="match status" value="1"/>
</dbReference>
<proteinExistence type="predicted"/>
<gene>
    <name evidence="2" type="ORF">EDD72_10682</name>
</gene>
<reference evidence="2 3" key="1">
    <citation type="submission" date="2019-03" db="EMBL/GenBank/DDBJ databases">
        <title>Genomic Encyclopedia of Type Strains, Phase IV (KMG-IV): sequencing the most valuable type-strain genomes for metagenomic binning, comparative biology and taxonomic classification.</title>
        <authorList>
            <person name="Goeker M."/>
        </authorList>
    </citation>
    <scope>NUCLEOTIDE SEQUENCE [LARGE SCALE GENOMIC DNA]</scope>
    <source>
        <strain evidence="2 3">DSM 23802</strain>
    </source>
</reference>
<dbReference type="InterPro" id="IPR023210">
    <property type="entry name" value="NADP_OxRdtase_dom"/>
</dbReference>
<evidence type="ECO:0000313" key="3">
    <source>
        <dbReference type="Proteomes" id="UP000295788"/>
    </source>
</evidence>
<dbReference type="CDD" id="cd19086">
    <property type="entry name" value="AKR_AKR11C1"/>
    <property type="match status" value="1"/>
</dbReference>
<dbReference type="Pfam" id="PF00248">
    <property type="entry name" value="Aldo_ket_red"/>
    <property type="match status" value="1"/>
</dbReference>
<sequence>MKYRQFANTDIQISEIGFGVWTVATKWWGVTDEEYGKRLLRSAYEDYGINFFDTADVYGNGRGETIIAEALKDQRNNIFLSTKGGYDIYTHHGVRTGHSELPQDWRPESLRRSLEESLKRLQTDYIDLYQLHNARMSTIQSDTVLETLERFKEEGKIRYYGVALGPDIGWEKEGLAAIEKYDVVHIINNILEQDPARAFFPHAKKHHKSLIVRVPHASGLLDGTYDPDKHFDKNDHRNHRPIEWMKAGLEVVRELKPLYEGTDRTIGQLAILFSLAQPTVKSVFPNITNEQNLKEFAEASEKSPLTQEEMDRIKSLWVNGYAKKLAQPFSNSENKPAKIVE</sequence>
<keyword evidence="3" id="KW-1185">Reference proteome</keyword>
<organism evidence="2 3">
    <name type="scientific">Tepidibacillus fermentans</name>
    <dbReference type="NCBI Taxonomy" id="1281767"/>
    <lineage>
        <taxon>Bacteria</taxon>
        <taxon>Bacillati</taxon>
        <taxon>Bacillota</taxon>
        <taxon>Bacilli</taxon>
        <taxon>Bacillales</taxon>
        <taxon>Bacillaceae</taxon>
        <taxon>Tepidibacillus</taxon>
    </lineage>
</organism>
<dbReference type="InterPro" id="IPR053135">
    <property type="entry name" value="AKR2_Oxidoreductase"/>
</dbReference>
<dbReference type="Proteomes" id="UP000295788">
    <property type="component" value="Unassembled WGS sequence"/>
</dbReference>
<dbReference type="RefSeq" id="WP_132768106.1">
    <property type="nucleotide sequence ID" value="NZ_SMAB01000006.1"/>
</dbReference>
<comment type="caution">
    <text evidence="2">The sequence shown here is derived from an EMBL/GenBank/DDBJ whole genome shotgun (WGS) entry which is preliminary data.</text>
</comment>
<feature type="domain" description="NADP-dependent oxidoreductase" evidence="1">
    <location>
        <begin position="15"/>
        <end position="317"/>
    </location>
</feature>